<evidence type="ECO:0000313" key="9">
    <source>
        <dbReference type="EMBL" id="RQM28006.1"/>
    </source>
</evidence>
<dbReference type="VEuPathDB" id="FungiDB:H257_12571"/>
<comment type="subcellular location">
    <subcellularLocation>
        <location evidence="1">Membrane</location>
        <topology evidence="1">Multi-pass membrane protein</topology>
    </subcellularLocation>
</comment>
<feature type="transmembrane region" description="Helical" evidence="7">
    <location>
        <begin position="249"/>
        <end position="275"/>
    </location>
</feature>
<evidence type="ECO:0000256" key="1">
    <source>
        <dbReference type="ARBA" id="ARBA00004141"/>
    </source>
</evidence>
<dbReference type="InterPro" id="IPR040815">
    <property type="entry name" value="Nas2_N"/>
</dbReference>
<feature type="transmembrane region" description="Helical" evidence="7">
    <location>
        <begin position="217"/>
        <end position="237"/>
    </location>
</feature>
<feature type="transmembrane region" description="Helical" evidence="7">
    <location>
        <begin position="521"/>
        <end position="541"/>
    </location>
</feature>
<comment type="similarity">
    <text evidence="2">Belongs to the multi antimicrobial extrusion (MATE) (TC 2.A.66.1) family.</text>
</comment>
<dbReference type="Gene3D" id="6.10.140.1710">
    <property type="match status" value="1"/>
</dbReference>
<keyword evidence="5 7" id="KW-0472">Membrane</keyword>
<evidence type="ECO:0000256" key="5">
    <source>
        <dbReference type="ARBA" id="ARBA00023136"/>
    </source>
</evidence>
<keyword evidence="4 7" id="KW-1133">Transmembrane helix</keyword>
<dbReference type="AlphaFoldDB" id="A0A3R7WKG5"/>
<dbReference type="PANTHER" id="PTHR11206">
    <property type="entry name" value="MULTIDRUG RESISTANCE PROTEIN"/>
    <property type="match status" value="1"/>
</dbReference>
<dbReference type="GO" id="GO:0042910">
    <property type="term" value="F:xenobiotic transmembrane transporter activity"/>
    <property type="evidence" value="ECO:0007669"/>
    <property type="project" value="InterPro"/>
</dbReference>
<evidence type="ECO:0000256" key="6">
    <source>
        <dbReference type="ARBA" id="ARBA00023186"/>
    </source>
</evidence>
<name>A0A3R7WKG5_APHAT</name>
<evidence type="ECO:0000256" key="7">
    <source>
        <dbReference type="SAM" id="Phobius"/>
    </source>
</evidence>
<organism evidence="9 10">
    <name type="scientific">Aphanomyces astaci</name>
    <name type="common">Crayfish plague agent</name>
    <dbReference type="NCBI Taxonomy" id="112090"/>
    <lineage>
        <taxon>Eukaryota</taxon>
        <taxon>Sar</taxon>
        <taxon>Stramenopiles</taxon>
        <taxon>Oomycota</taxon>
        <taxon>Saprolegniomycetes</taxon>
        <taxon>Saprolegniales</taxon>
        <taxon>Verrucalvaceae</taxon>
        <taxon>Aphanomyces</taxon>
    </lineage>
</organism>
<dbReference type="GO" id="GO:1990961">
    <property type="term" value="P:xenobiotic detoxification by transmembrane export across the plasma membrane"/>
    <property type="evidence" value="ECO:0007669"/>
    <property type="project" value="InterPro"/>
</dbReference>
<keyword evidence="3 7" id="KW-0812">Transmembrane</keyword>
<evidence type="ECO:0000256" key="4">
    <source>
        <dbReference type="ARBA" id="ARBA00022989"/>
    </source>
</evidence>
<dbReference type="GO" id="GO:0016020">
    <property type="term" value="C:membrane"/>
    <property type="evidence" value="ECO:0007669"/>
    <property type="project" value="UniProtKB-SubCell"/>
</dbReference>
<dbReference type="FunFam" id="2.30.42.10:FF:000107">
    <property type="entry name" value="26S proteasome non-ATPase regulatory subunit 9"/>
    <property type="match status" value="1"/>
</dbReference>
<dbReference type="Pfam" id="PF01554">
    <property type="entry name" value="MatE"/>
    <property type="match status" value="2"/>
</dbReference>
<keyword evidence="10" id="KW-1185">Reference proteome</keyword>
<evidence type="ECO:0000256" key="3">
    <source>
        <dbReference type="ARBA" id="ARBA00022692"/>
    </source>
</evidence>
<evidence type="ECO:0000259" key="8">
    <source>
        <dbReference type="Pfam" id="PF18265"/>
    </source>
</evidence>
<proteinExistence type="inferred from homology"/>
<evidence type="ECO:0000313" key="10">
    <source>
        <dbReference type="Proteomes" id="UP000284702"/>
    </source>
</evidence>
<feature type="transmembrane region" description="Helical" evidence="7">
    <location>
        <begin position="462"/>
        <end position="483"/>
    </location>
</feature>
<protein>
    <recommendedName>
        <fullName evidence="8">Nas2 N-terminal domain-containing protein</fullName>
    </recommendedName>
</protein>
<dbReference type="SUPFAM" id="SSF50156">
    <property type="entry name" value="PDZ domain-like"/>
    <property type="match status" value="1"/>
</dbReference>
<feature type="transmembrane region" description="Helical" evidence="7">
    <location>
        <begin position="398"/>
        <end position="418"/>
    </location>
</feature>
<feature type="domain" description="Nas2 N-terminal" evidence="8">
    <location>
        <begin position="4"/>
        <end position="80"/>
    </location>
</feature>
<dbReference type="Pfam" id="PF18265">
    <property type="entry name" value="Nas2_N"/>
    <property type="match status" value="1"/>
</dbReference>
<dbReference type="InterPro" id="IPR045069">
    <property type="entry name" value="MATE_euk"/>
</dbReference>
<dbReference type="Gene3D" id="2.30.42.10">
    <property type="match status" value="1"/>
</dbReference>
<keyword evidence="6" id="KW-0143">Chaperone</keyword>
<feature type="transmembrane region" description="Helical" evidence="7">
    <location>
        <begin position="576"/>
        <end position="596"/>
    </location>
</feature>
<reference evidence="9" key="1">
    <citation type="submission" date="2018-07" db="EMBL/GenBank/DDBJ databases">
        <title>Annotation of Aphanomyces astaci genome assembly.</title>
        <authorList>
            <person name="Studholme D.J."/>
        </authorList>
    </citation>
    <scope>NUCLEOTIDE SEQUENCE [LARGE SCALE GENOMIC DNA]</scope>
    <source>
        <strain evidence="9">Pc</strain>
    </source>
</reference>
<accession>A0A3R7WKG5</accession>
<dbReference type="VEuPathDB" id="FungiDB:H257_12570"/>
<dbReference type="InterPro" id="IPR002528">
    <property type="entry name" value="MATE_fam"/>
</dbReference>
<feature type="transmembrane region" description="Helical" evidence="7">
    <location>
        <begin position="364"/>
        <end position="386"/>
    </location>
</feature>
<evidence type="ECO:0000256" key="2">
    <source>
        <dbReference type="ARBA" id="ARBA00010199"/>
    </source>
</evidence>
<comment type="caution">
    <text evidence="9">The sequence shown here is derived from an EMBL/GenBank/DDBJ whole genome shotgun (WGS) entry which is preliminary data.</text>
</comment>
<dbReference type="InterPro" id="IPR036034">
    <property type="entry name" value="PDZ_sf"/>
</dbReference>
<dbReference type="CDD" id="cd13132">
    <property type="entry name" value="MATE_eukaryotic"/>
    <property type="match status" value="1"/>
</dbReference>
<gene>
    <name evidence="9" type="ORF">B5M09_008062</name>
</gene>
<feature type="transmembrane region" description="Helical" evidence="7">
    <location>
        <begin position="295"/>
        <end position="318"/>
    </location>
</feature>
<feature type="transmembrane region" description="Helical" evidence="7">
    <location>
        <begin position="602"/>
        <end position="622"/>
    </location>
</feature>
<sequence length="638" mass="69573">MERFQELDKERAAIDAEIQLIVEELTAGPNPIGLKGPLVDDEGFPRSDIDVYTVRHKRHRFACLQNDLKWKMQEIEDVMTRLVIIKLHAADVVSDSTVPVKLEGNAGSPSSEAGLQVGDLVLEFGTATADNHRELAAIREIVMRNLDAPIEVVVQRRGTADQFRLSLVPHSWIGQGVLGCHIVPLHTTIVVSEKSALVDRADGASNEAATISLWDEVSSLVFTLFMEFIPSITNIILVGQMQTPNLKQYVDATAMAVMVCYTNITSYSVGLGMATALDTLCTQAYGAGNLRKFGVLLQSALLGMALTLVPVTLLNWFSGDILKLLGQEPALADLTGAFIRVMTVGYPALYAFEVLKKLVQAEGVTTPMAVLTGLGNILHVSMGYYLSQHTFLGYLGPAVALTVMETAVLLGMLGYVLLWNTMYTGWCIEWGWHAAWSHVAQFFQFGVPGMLMMMIEWGAIEILTLVAGILPNHILTIGVNSVLTLNLAYMPYFGLSVAATIRMGTLLGANQPDKAKRVMFLTLRLCFACALLTASAIVLLSPVLPRLVINDVDVIAYVVYRGFFRAMGKQDVASGVNAAAFYLVGVPVAVLFGVYLEWSVEGLWAGFTFGSLTAFVVYQLLLCRVNWVAVAQDAVNRE</sequence>
<feature type="transmembrane region" description="Helical" evidence="7">
    <location>
        <begin position="489"/>
        <end position="509"/>
    </location>
</feature>
<dbReference type="GO" id="GO:0015297">
    <property type="term" value="F:antiporter activity"/>
    <property type="evidence" value="ECO:0007669"/>
    <property type="project" value="InterPro"/>
</dbReference>
<dbReference type="Proteomes" id="UP000284702">
    <property type="component" value="Unassembled WGS sequence"/>
</dbReference>
<dbReference type="EMBL" id="MZMZ02001904">
    <property type="protein sequence ID" value="RQM28006.1"/>
    <property type="molecule type" value="Genomic_DNA"/>
</dbReference>